<proteinExistence type="predicted"/>
<reference evidence="1 2" key="4">
    <citation type="journal article" date="2000" name="Virology">
        <title>The brown algal virus EsV-1 particle contains a putative hybrid histidine kinase.</title>
        <authorList>
            <person name="Delaroque N."/>
            <person name="Wolf S."/>
            <person name="Muller D.G."/>
            <person name="Knippers R."/>
        </authorList>
    </citation>
    <scope>NUCLEOTIDE SEQUENCE [LARGE SCALE GENOMIC DNA]</scope>
    <source>
        <strain evidence="2">Isolate New Zealand/Kaikoura/1988</strain>
    </source>
</reference>
<gene>
    <name evidence="1" type="primary">ORF 105</name>
</gene>
<reference evidence="1 2" key="3">
    <citation type="journal article" date="2000" name="Virology">
        <title>Characterization and immunolocalization of major structural proteins in the brown algal virus EsV-1.</title>
        <authorList>
            <person name="Delaroque N."/>
            <person name="Wolf S."/>
            <person name="Muller D.G."/>
            <person name="Knippers R."/>
        </authorList>
    </citation>
    <scope>NUCLEOTIDE SEQUENCE [LARGE SCALE GENOMIC DNA]</scope>
    <source>
        <strain evidence="2">Isolate New Zealand/Kaikoura/1988</strain>
    </source>
</reference>
<dbReference type="EMBL" id="AF204951">
    <property type="protein sequence ID" value="AAK14523.1"/>
    <property type="molecule type" value="Genomic_DNA"/>
</dbReference>
<accession>Q8QNH3</accession>
<organismHost>
    <name type="scientific">Ectocarpus siliculosus</name>
    <name type="common">Brown alga</name>
    <name type="synonym">Conferva siliculosa</name>
    <dbReference type="NCBI Taxonomy" id="2880"/>
</organismHost>
<reference evidence="1 2" key="1">
    <citation type="journal article" date="1995" name="Virology">
        <title>Coat protein of the Ectocarpus siliculosus virus.</title>
        <authorList>
            <person name="Klein M."/>
            <person name="Lanka S.T."/>
            <person name="Knippers R."/>
            <person name="Muller D.G."/>
        </authorList>
    </citation>
    <scope>NUCLEOTIDE SEQUENCE [LARGE SCALE GENOMIC DNA]</scope>
    <source>
        <strain evidence="2">Isolate New Zealand/Kaikoura/1988</strain>
    </source>
</reference>
<reference evidence="1 2" key="2">
    <citation type="journal article" date="1998" name="Adv. Virus Res.">
        <title>Viruses in marine brown algae.</title>
        <authorList>
            <person name="Muller D.G."/>
            <person name="Kapp M."/>
            <person name="Knippers R."/>
        </authorList>
    </citation>
    <scope>NUCLEOTIDE SEQUENCE [LARGE SCALE GENOMIC DNA]</scope>
    <source>
        <strain evidence="2">Isolate New Zealand/Kaikoura/1988</strain>
    </source>
</reference>
<dbReference type="Proteomes" id="UP000000864">
    <property type="component" value="Segment"/>
</dbReference>
<organism evidence="1 2">
    <name type="scientific">Ectocarpus siliculosus virus 1 (isolate New Zealand/Kaikoura/1988)</name>
    <name type="common">EsV-1</name>
    <dbReference type="NCBI Taxonomy" id="654926"/>
    <lineage>
        <taxon>Viruses</taxon>
        <taxon>Varidnaviria</taxon>
        <taxon>Bamfordvirae</taxon>
        <taxon>Nucleocytoviricota</taxon>
        <taxon>Megaviricetes</taxon>
        <taxon>Algavirales</taxon>
        <taxon>Phycodnaviridae</taxon>
        <taxon>Phaeovirus</taxon>
        <taxon>Phaeovirus unasiliculosus</taxon>
        <taxon>Ectocarpus siliculosus virus 1</taxon>
    </lineage>
</organism>
<dbReference type="KEGG" id="vg:920676"/>
<evidence type="ECO:0000313" key="2">
    <source>
        <dbReference type="Proteomes" id="UP000000864"/>
    </source>
</evidence>
<sequence length="138" mass="16018">MFSYCIDMSRFFDFSLYRRTEERLRPAEKELSGRFHSTENVQLVYKRALSEIDSTVAYADVTSTMDAIFSQAIQTENLPEVSDMNNSVLRSIAAFTERANSSQRQFTNRTFTNSNVPNTFLPRPSYSSYGDEHELLRR</sequence>
<evidence type="ECO:0000313" key="1">
    <source>
        <dbReference type="EMBL" id="AAK14523.1"/>
    </source>
</evidence>
<name>Q8QNH3_ESV1K</name>
<protein>
    <submittedName>
        <fullName evidence="1">EsV-1-105</fullName>
    </submittedName>
</protein>
<keyword evidence="2" id="KW-1185">Reference proteome</keyword>